<name>A0AAW1DMG7_9HEMI</name>
<reference evidence="2 3" key="1">
    <citation type="submission" date="2022-12" db="EMBL/GenBank/DDBJ databases">
        <title>Chromosome-level genome assembly of true bugs.</title>
        <authorList>
            <person name="Ma L."/>
            <person name="Li H."/>
        </authorList>
    </citation>
    <scope>NUCLEOTIDE SEQUENCE [LARGE SCALE GENOMIC DNA]</scope>
    <source>
        <strain evidence="2">Lab_2022b</strain>
    </source>
</reference>
<organism evidence="2 3">
    <name type="scientific">Rhynocoris fuscipes</name>
    <dbReference type="NCBI Taxonomy" id="488301"/>
    <lineage>
        <taxon>Eukaryota</taxon>
        <taxon>Metazoa</taxon>
        <taxon>Ecdysozoa</taxon>
        <taxon>Arthropoda</taxon>
        <taxon>Hexapoda</taxon>
        <taxon>Insecta</taxon>
        <taxon>Pterygota</taxon>
        <taxon>Neoptera</taxon>
        <taxon>Paraneoptera</taxon>
        <taxon>Hemiptera</taxon>
        <taxon>Heteroptera</taxon>
        <taxon>Panheteroptera</taxon>
        <taxon>Cimicomorpha</taxon>
        <taxon>Reduviidae</taxon>
        <taxon>Harpactorinae</taxon>
        <taxon>Harpactorini</taxon>
        <taxon>Rhynocoris</taxon>
    </lineage>
</organism>
<dbReference type="AlphaFoldDB" id="A0AAW1DMG7"/>
<accession>A0AAW1DMG7</accession>
<evidence type="ECO:0000256" key="1">
    <source>
        <dbReference type="SAM" id="MobiDB-lite"/>
    </source>
</evidence>
<gene>
    <name evidence="2" type="ORF">O3M35_004969</name>
</gene>
<comment type="caution">
    <text evidence="2">The sequence shown here is derived from an EMBL/GenBank/DDBJ whole genome shotgun (WGS) entry which is preliminary data.</text>
</comment>
<dbReference type="Proteomes" id="UP001461498">
    <property type="component" value="Unassembled WGS sequence"/>
</dbReference>
<evidence type="ECO:0000313" key="2">
    <source>
        <dbReference type="EMBL" id="KAK9510117.1"/>
    </source>
</evidence>
<protein>
    <submittedName>
        <fullName evidence="2">Uncharacterized protein</fullName>
    </submittedName>
</protein>
<sequence length="328" mass="37967">MNTFKRMRHKRTQTEQQGNLSGIIGLSFENHKKSVSIQNEITVTDLESLHDEDSVISDDSRLSSTSLVRELIVGDSKPITVLNPYSSYLKESEDAVWSTHNEFVTSRTVDTIPHEERESLSLRRYSEFKSKSHQPVFPNLREKRVKSDSDMFEELRRPRRLEESYSPHMDGKEKDNIYTKTRDSEAVKWETLVSRSSSYDKKEDDEDLERREEIRQSTIIDDSYSLNDSDFDYNKRRDSMIQSREIKMIHKPSDAQEVRRRFSYIPVKISISGMCGTGGISGTGGTCLPSITGVTNTTNVAFTKDDVEKYKAFKERQKSLRATKHRIR</sequence>
<proteinExistence type="predicted"/>
<keyword evidence="3" id="KW-1185">Reference proteome</keyword>
<feature type="region of interest" description="Disordered" evidence="1">
    <location>
        <begin position="148"/>
        <end position="175"/>
    </location>
</feature>
<dbReference type="EMBL" id="JAPXFL010000002">
    <property type="protein sequence ID" value="KAK9510117.1"/>
    <property type="molecule type" value="Genomic_DNA"/>
</dbReference>
<evidence type="ECO:0000313" key="3">
    <source>
        <dbReference type="Proteomes" id="UP001461498"/>
    </source>
</evidence>